<gene>
    <name evidence="1" type="ORF">TraAM80_07020</name>
</gene>
<organism evidence="1 2">
    <name type="scientific">Trypanosoma rangeli</name>
    <dbReference type="NCBI Taxonomy" id="5698"/>
    <lineage>
        <taxon>Eukaryota</taxon>
        <taxon>Discoba</taxon>
        <taxon>Euglenozoa</taxon>
        <taxon>Kinetoplastea</taxon>
        <taxon>Metakinetoplastina</taxon>
        <taxon>Trypanosomatida</taxon>
        <taxon>Trypanosomatidae</taxon>
        <taxon>Trypanosoma</taxon>
        <taxon>Herpetosoma</taxon>
    </lineage>
</organism>
<dbReference type="RefSeq" id="XP_029236364.1">
    <property type="nucleotide sequence ID" value="XM_029383836.1"/>
</dbReference>
<name>A0A3R7K4D7_TRYRA</name>
<dbReference type="Proteomes" id="UP000283634">
    <property type="component" value="Unassembled WGS sequence"/>
</dbReference>
<comment type="caution">
    <text evidence="1">The sequence shown here is derived from an EMBL/GenBank/DDBJ whole genome shotgun (WGS) entry which is preliminary data.</text>
</comment>
<accession>A0A3R7K4D7</accession>
<evidence type="ECO:0000313" key="2">
    <source>
        <dbReference type="Proteomes" id="UP000283634"/>
    </source>
</evidence>
<evidence type="ECO:0000313" key="1">
    <source>
        <dbReference type="EMBL" id="RNF01487.1"/>
    </source>
</evidence>
<dbReference type="Gene3D" id="2.120.10.10">
    <property type="match status" value="1"/>
</dbReference>
<reference evidence="1 2" key="1">
    <citation type="journal article" date="2018" name="BMC Genomics">
        <title>Genomic comparison of Trypanosoma conorhini and Trypanosoma rangeli to Trypanosoma cruzi strains of high and low virulence.</title>
        <authorList>
            <person name="Bradwell K.R."/>
            <person name="Koparde V.N."/>
            <person name="Matveyev A.V."/>
            <person name="Serrano M.G."/>
            <person name="Alves J.M."/>
            <person name="Parikh H."/>
            <person name="Huang B."/>
            <person name="Lee V."/>
            <person name="Espinosa-Alvarez O."/>
            <person name="Ortiz P.A."/>
            <person name="Costa-Martins A.G."/>
            <person name="Teixeira M.M."/>
            <person name="Buck G.A."/>
        </authorList>
    </citation>
    <scope>NUCLEOTIDE SEQUENCE [LARGE SCALE GENOMIC DNA]</scope>
    <source>
        <strain evidence="1 2">AM80</strain>
    </source>
</reference>
<dbReference type="GeneID" id="40330953"/>
<dbReference type="EMBL" id="MKGL01000272">
    <property type="protein sequence ID" value="RNF01487.1"/>
    <property type="molecule type" value="Genomic_DNA"/>
</dbReference>
<feature type="non-terminal residue" evidence="1">
    <location>
        <position position="101"/>
    </location>
</feature>
<proteinExistence type="predicted"/>
<keyword evidence="2" id="KW-1185">Reference proteome</keyword>
<sequence length="101" mass="11272">MEKGMRVEQRHKSVSSFQGHSLVEADGVMVALALAAYNDCGAVYADIWARWKSYGEGSRLGQDATREERREALCVTKLFVEEGRDSRVPSPKAVVKENKNI</sequence>
<protein>
    <submittedName>
        <fullName evidence="1">Uncharacterized protein</fullName>
    </submittedName>
</protein>
<dbReference type="AlphaFoldDB" id="A0A3R7K4D7"/>